<dbReference type="InterPro" id="IPR045175">
    <property type="entry name" value="M28_fam"/>
</dbReference>
<dbReference type="EMBL" id="CAMAPD010000001">
    <property type="protein sequence ID" value="CAH9050294.1"/>
    <property type="molecule type" value="Genomic_DNA"/>
</dbReference>
<feature type="domain" description="Peptidase M28" evidence="2">
    <location>
        <begin position="106"/>
        <end position="290"/>
    </location>
</feature>
<sequence>MNIFIRNLSWLTAFACLAGITLFASKSILQSSLVPSEQDSLFSSEQAKIEYQQVVVANTPRPTGSEANLNTVNNIYSYLKDLGLQVELQQQLVCNHTSLQCSEVVNVVARSSSYRGENYVLVTTHHDTVPASSGDADPGAGMMIALELAKHRLMDEGLMLLFTDGEEIGLLGAKAFIEHHSWAKQVKSVINLEARGTSGPSLIFETGKDNYSTVSAMTQALVRPLASSFFTGVYELMPNNTDFTLYKQAGYQGANFAFIGSSEHYHTDADNLHNLSLQSVQHQGENALRLATHMLSNKKSNHDKDNLAFSDLLTVKLFSWPLEWTPLILFIFIGVFCVLVWHLEKIKRLEIDVLMFQMLVWVGVLLLAAVFGWGIGFFHLSEHSTPYLMIVSMLLGLLYPLFSTFGRDRYSIALVPWLGVFFLSLILLLANPSLVAPVLPLLGLVFVVLITAVKLNKYPTLMFILFIGVAMVTMVSLWTISELLYLAMGYQYPIALLVLWTLAGTLLSSSLSMLAIPEQAKWLSISGAFIVAVLAVTNAQHTKTDHLNYINLQNAEGESFLIAFGNTRTAQNSSHDLYQTPMREYYPWAPGYLSYGLPLPTAESKLPELFNIVAQDSGKYLVSIPTTTTTDSLMLIVPKQNLEVISIAGEHIKVTPGQGNQVVHFYKLTDSLKHIELSYSGQPDGHAYMVLKNWGLENEGLELPSGERLQFSEGDTTMQVHSLKL</sequence>
<dbReference type="PANTHER" id="PTHR12147">
    <property type="entry name" value="METALLOPEPTIDASE M28 FAMILY MEMBER"/>
    <property type="match status" value="1"/>
</dbReference>
<feature type="transmembrane region" description="Helical" evidence="1">
    <location>
        <begin position="460"/>
        <end position="480"/>
    </location>
</feature>
<keyword evidence="1" id="KW-1133">Transmembrane helix</keyword>
<evidence type="ECO:0000313" key="6">
    <source>
        <dbReference type="Proteomes" id="UP001152485"/>
    </source>
</evidence>
<evidence type="ECO:0000259" key="2">
    <source>
        <dbReference type="Pfam" id="PF04389"/>
    </source>
</evidence>
<keyword evidence="1" id="KW-0472">Membrane</keyword>
<dbReference type="PANTHER" id="PTHR12147:SF26">
    <property type="entry name" value="PEPTIDASE M28 DOMAIN-CONTAINING PROTEIN"/>
    <property type="match status" value="1"/>
</dbReference>
<evidence type="ECO:0000313" key="5">
    <source>
        <dbReference type="Proteomes" id="UP001152467"/>
    </source>
</evidence>
<protein>
    <recommendedName>
        <fullName evidence="2">Peptidase M28 domain-containing protein</fullName>
    </recommendedName>
</protein>
<dbReference type="GO" id="GO:0006508">
    <property type="term" value="P:proteolysis"/>
    <property type="evidence" value="ECO:0007669"/>
    <property type="project" value="InterPro"/>
</dbReference>
<gene>
    <name evidence="4" type="ORF">PSECIP111854_00956</name>
    <name evidence="3" type="ORF">PSECIP111951_00163</name>
</gene>
<dbReference type="RefSeq" id="WP_261591369.1">
    <property type="nucleotide sequence ID" value="NZ_CAMAPC010000003.1"/>
</dbReference>
<organism evidence="4 5">
    <name type="scientific">Pseudoalteromonas holothuriae</name>
    <dbReference type="NCBI Taxonomy" id="2963714"/>
    <lineage>
        <taxon>Bacteria</taxon>
        <taxon>Pseudomonadati</taxon>
        <taxon>Pseudomonadota</taxon>
        <taxon>Gammaproteobacteria</taxon>
        <taxon>Alteromonadales</taxon>
        <taxon>Pseudoalteromonadaceae</taxon>
        <taxon>Pseudoalteromonas</taxon>
    </lineage>
</organism>
<feature type="transmembrane region" description="Helical" evidence="1">
    <location>
        <begin position="355"/>
        <end position="378"/>
    </location>
</feature>
<dbReference type="EMBL" id="CAMAPC010000003">
    <property type="protein sequence ID" value="CAH9052374.1"/>
    <property type="molecule type" value="Genomic_DNA"/>
</dbReference>
<evidence type="ECO:0000313" key="3">
    <source>
        <dbReference type="EMBL" id="CAH9050294.1"/>
    </source>
</evidence>
<dbReference type="AlphaFoldDB" id="A0A9W4QTR3"/>
<keyword evidence="5" id="KW-1185">Reference proteome</keyword>
<proteinExistence type="predicted"/>
<feature type="transmembrane region" description="Helical" evidence="1">
    <location>
        <begin position="434"/>
        <end position="453"/>
    </location>
</feature>
<dbReference type="Proteomes" id="UP001152467">
    <property type="component" value="Unassembled WGS sequence"/>
</dbReference>
<feature type="transmembrane region" description="Helical" evidence="1">
    <location>
        <begin position="324"/>
        <end position="343"/>
    </location>
</feature>
<feature type="transmembrane region" description="Helical" evidence="1">
    <location>
        <begin position="492"/>
        <end position="515"/>
    </location>
</feature>
<reference evidence="4 6" key="1">
    <citation type="submission" date="2022-07" db="EMBL/GenBank/DDBJ databases">
        <authorList>
            <person name="Criscuolo A."/>
        </authorList>
    </citation>
    <scope>NUCLEOTIDE SEQUENCE</scope>
    <source>
        <strain evidence="6">CIP 111951</strain>
        <strain evidence="4">CIP111854</strain>
        <strain evidence="3">CIP111951</strain>
    </source>
</reference>
<comment type="caution">
    <text evidence="4">The sequence shown here is derived from an EMBL/GenBank/DDBJ whole genome shotgun (WGS) entry which is preliminary data.</text>
</comment>
<name>A0A9W4QTR3_9GAMM</name>
<dbReference type="Pfam" id="PF04389">
    <property type="entry name" value="Peptidase_M28"/>
    <property type="match status" value="1"/>
</dbReference>
<dbReference type="InterPro" id="IPR007484">
    <property type="entry name" value="Peptidase_M28"/>
</dbReference>
<evidence type="ECO:0000313" key="4">
    <source>
        <dbReference type="EMBL" id="CAH9052374.1"/>
    </source>
</evidence>
<dbReference type="SUPFAM" id="SSF53187">
    <property type="entry name" value="Zn-dependent exopeptidases"/>
    <property type="match status" value="1"/>
</dbReference>
<dbReference type="GO" id="GO:0008235">
    <property type="term" value="F:metalloexopeptidase activity"/>
    <property type="evidence" value="ECO:0007669"/>
    <property type="project" value="InterPro"/>
</dbReference>
<keyword evidence="1" id="KW-0812">Transmembrane</keyword>
<accession>A0A9W4QTR3</accession>
<feature type="transmembrane region" description="Helical" evidence="1">
    <location>
        <begin position="409"/>
        <end position="428"/>
    </location>
</feature>
<feature type="transmembrane region" description="Helical" evidence="1">
    <location>
        <begin position="384"/>
        <end position="402"/>
    </location>
</feature>
<evidence type="ECO:0000256" key="1">
    <source>
        <dbReference type="SAM" id="Phobius"/>
    </source>
</evidence>
<dbReference type="Gene3D" id="3.40.630.10">
    <property type="entry name" value="Zn peptidases"/>
    <property type="match status" value="1"/>
</dbReference>
<feature type="transmembrane region" description="Helical" evidence="1">
    <location>
        <begin position="522"/>
        <end position="539"/>
    </location>
</feature>
<dbReference type="Proteomes" id="UP001152485">
    <property type="component" value="Unassembled WGS sequence"/>
</dbReference>